<dbReference type="EMBL" id="GBXM01056923">
    <property type="protein sequence ID" value="JAH51654.1"/>
    <property type="molecule type" value="Transcribed_RNA"/>
</dbReference>
<accession>A0A0E9TD75</accession>
<reference evidence="1" key="1">
    <citation type="submission" date="2014-11" db="EMBL/GenBank/DDBJ databases">
        <authorList>
            <person name="Amaro Gonzalez C."/>
        </authorList>
    </citation>
    <scope>NUCLEOTIDE SEQUENCE</scope>
</reference>
<protein>
    <submittedName>
        <fullName evidence="1">Uncharacterized protein</fullName>
    </submittedName>
</protein>
<dbReference type="AlphaFoldDB" id="A0A0E9TD75"/>
<sequence>MLCMSVVRATDRMCSFSGARYSRCHGWGRWDAIERKTEKGDLKVNPGG</sequence>
<name>A0A0E9TD75_ANGAN</name>
<evidence type="ECO:0000313" key="1">
    <source>
        <dbReference type="EMBL" id="JAH51654.1"/>
    </source>
</evidence>
<organism evidence="1">
    <name type="scientific">Anguilla anguilla</name>
    <name type="common">European freshwater eel</name>
    <name type="synonym">Muraena anguilla</name>
    <dbReference type="NCBI Taxonomy" id="7936"/>
    <lineage>
        <taxon>Eukaryota</taxon>
        <taxon>Metazoa</taxon>
        <taxon>Chordata</taxon>
        <taxon>Craniata</taxon>
        <taxon>Vertebrata</taxon>
        <taxon>Euteleostomi</taxon>
        <taxon>Actinopterygii</taxon>
        <taxon>Neopterygii</taxon>
        <taxon>Teleostei</taxon>
        <taxon>Anguilliformes</taxon>
        <taxon>Anguillidae</taxon>
        <taxon>Anguilla</taxon>
    </lineage>
</organism>
<reference evidence="1" key="2">
    <citation type="journal article" date="2015" name="Fish Shellfish Immunol.">
        <title>Early steps in the European eel (Anguilla anguilla)-Vibrio vulnificus interaction in the gills: Role of the RtxA13 toxin.</title>
        <authorList>
            <person name="Callol A."/>
            <person name="Pajuelo D."/>
            <person name="Ebbesson L."/>
            <person name="Teles M."/>
            <person name="MacKenzie S."/>
            <person name="Amaro C."/>
        </authorList>
    </citation>
    <scope>NUCLEOTIDE SEQUENCE</scope>
</reference>
<proteinExistence type="predicted"/>